<gene>
    <name evidence="3" type="ORF">BXT89_09235</name>
</gene>
<dbReference type="RefSeq" id="WP_083726956.1">
    <property type="nucleotide sequence ID" value="NZ_FOUD01000016.1"/>
</dbReference>
<reference evidence="3 4" key="1">
    <citation type="submission" date="2017-01" db="EMBL/GenBank/DDBJ databases">
        <title>Draft genome sequence of Pseudomonas pachastrellae type strain CCUG 46540T from a deep sea.</title>
        <authorList>
            <person name="Gomila M."/>
            <person name="Mulet M."/>
            <person name="Lalucat J."/>
            <person name="Garcia-Valdes E."/>
        </authorList>
    </citation>
    <scope>NUCLEOTIDE SEQUENCE [LARGE SCALE GENOMIC DNA]</scope>
    <source>
        <strain evidence="3 4">CCUG 46540</strain>
    </source>
</reference>
<name>A0A1S8DF78_9GAMM</name>
<keyword evidence="2" id="KW-1133">Transmembrane helix</keyword>
<dbReference type="EMBL" id="MUBC01000017">
    <property type="protein sequence ID" value="ONM44088.1"/>
    <property type="molecule type" value="Genomic_DNA"/>
</dbReference>
<evidence type="ECO:0000256" key="2">
    <source>
        <dbReference type="SAM" id="Phobius"/>
    </source>
</evidence>
<keyword evidence="4" id="KW-1185">Reference proteome</keyword>
<evidence type="ECO:0000313" key="4">
    <source>
        <dbReference type="Proteomes" id="UP000242847"/>
    </source>
</evidence>
<sequence>MKVLRERSGQRRLLLLLVVALLVLLSWLGLGDRSSAAQLDASLLQASVAFASARALNALISVLQSTTISFSLFGGVAVTLGEMLDPFNDLIEQYAYLMQWAIGSLLAQKILLGLVGQTFFKWLLTLSAVLLGAALWVRGGRHAGLFLRLFLAIAFLRFVLVAVVLVNGEVDRWYLTQQSREQIALLDRLPGEVEVLGADANADAALLGGSAAGQALDSQLAMLDEQRSRLIIAQRDAGRAISEQRQALTALEQQLDWSERLNPFAEVPAREDAANRLALLRGSYQRISQELSEVEQQREQVLKERAALLVDSDSSWRGFGEQLAKVGDPQTYMAIKQALDDAVDSVLQVMTLFVLRTLILPLLFFYLLLRGMRWLWRLDAAWLLAERRSALGS</sequence>
<feature type="transmembrane region" description="Helical" evidence="2">
    <location>
        <begin position="346"/>
        <end position="369"/>
    </location>
</feature>
<keyword evidence="2" id="KW-0472">Membrane</keyword>
<accession>A0A1S8DF78</accession>
<feature type="coiled-coil region" evidence="1">
    <location>
        <begin position="277"/>
        <end position="311"/>
    </location>
</feature>
<evidence type="ECO:0000313" key="3">
    <source>
        <dbReference type="EMBL" id="ONM44088.1"/>
    </source>
</evidence>
<keyword evidence="2" id="KW-0812">Transmembrane</keyword>
<feature type="transmembrane region" description="Helical" evidence="2">
    <location>
        <begin position="119"/>
        <end position="138"/>
    </location>
</feature>
<dbReference type="Proteomes" id="UP000242847">
    <property type="component" value="Unassembled WGS sequence"/>
</dbReference>
<feature type="transmembrane region" description="Helical" evidence="2">
    <location>
        <begin position="145"/>
        <end position="166"/>
    </location>
</feature>
<dbReference type="STRING" id="254161.SAMN05216256_11625"/>
<organism evidence="3 4">
    <name type="scientific">Halopseudomonas pachastrellae</name>
    <dbReference type="NCBI Taxonomy" id="254161"/>
    <lineage>
        <taxon>Bacteria</taxon>
        <taxon>Pseudomonadati</taxon>
        <taxon>Pseudomonadota</taxon>
        <taxon>Gammaproteobacteria</taxon>
        <taxon>Pseudomonadales</taxon>
        <taxon>Pseudomonadaceae</taxon>
        <taxon>Halopseudomonas</taxon>
    </lineage>
</organism>
<dbReference type="AlphaFoldDB" id="A0A1S8DF78"/>
<evidence type="ECO:0000256" key="1">
    <source>
        <dbReference type="SAM" id="Coils"/>
    </source>
</evidence>
<comment type="caution">
    <text evidence="3">The sequence shown here is derived from an EMBL/GenBank/DDBJ whole genome shotgun (WGS) entry which is preliminary data.</text>
</comment>
<proteinExistence type="predicted"/>
<protein>
    <submittedName>
        <fullName evidence="3">Uncharacterized protein</fullName>
    </submittedName>
</protein>
<keyword evidence="1" id="KW-0175">Coiled coil</keyword>
<dbReference type="OrthoDB" id="5293851at2"/>